<dbReference type="AlphaFoldDB" id="A0A6A6NX25"/>
<evidence type="ECO:0000256" key="2">
    <source>
        <dbReference type="ARBA" id="ARBA00023043"/>
    </source>
</evidence>
<feature type="region of interest" description="Disordered" evidence="4">
    <location>
        <begin position="1"/>
        <end position="22"/>
    </location>
</feature>
<reference evidence="5" key="1">
    <citation type="journal article" date="2020" name="Stud. Mycol.">
        <title>101 Dothideomycetes genomes: a test case for predicting lifestyles and emergence of pathogens.</title>
        <authorList>
            <person name="Haridas S."/>
            <person name="Albert R."/>
            <person name="Binder M."/>
            <person name="Bloem J."/>
            <person name="Labutti K."/>
            <person name="Salamov A."/>
            <person name="Andreopoulos B."/>
            <person name="Baker S."/>
            <person name="Barry K."/>
            <person name="Bills G."/>
            <person name="Bluhm B."/>
            <person name="Cannon C."/>
            <person name="Castanera R."/>
            <person name="Culley D."/>
            <person name="Daum C."/>
            <person name="Ezra D."/>
            <person name="Gonzalez J."/>
            <person name="Henrissat B."/>
            <person name="Kuo A."/>
            <person name="Liang C."/>
            <person name="Lipzen A."/>
            <person name="Lutzoni F."/>
            <person name="Magnuson J."/>
            <person name="Mondo S."/>
            <person name="Nolan M."/>
            <person name="Ohm R."/>
            <person name="Pangilinan J."/>
            <person name="Park H.-J."/>
            <person name="Ramirez L."/>
            <person name="Alfaro M."/>
            <person name="Sun H."/>
            <person name="Tritt A."/>
            <person name="Yoshinaga Y."/>
            <person name="Zwiers L.-H."/>
            <person name="Turgeon B."/>
            <person name="Goodwin S."/>
            <person name="Spatafora J."/>
            <person name="Crous P."/>
            <person name="Grigoriev I."/>
        </authorList>
    </citation>
    <scope>NUCLEOTIDE SEQUENCE</scope>
    <source>
        <strain evidence="5">ATCC 16933</strain>
    </source>
</reference>
<evidence type="ECO:0000313" key="5">
    <source>
        <dbReference type="EMBL" id="KAF2456007.1"/>
    </source>
</evidence>
<dbReference type="InterPro" id="IPR036770">
    <property type="entry name" value="Ankyrin_rpt-contain_sf"/>
</dbReference>
<gene>
    <name evidence="5" type="ORF">BDY21DRAFT_65708</name>
</gene>
<name>A0A6A6NX25_9PEZI</name>
<dbReference type="OrthoDB" id="9995210at2759"/>
<keyword evidence="2 3" id="KW-0040">ANK repeat</keyword>
<dbReference type="PANTHER" id="PTHR24189:SF50">
    <property type="entry name" value="ANKYRIN REPEAT AND SOCS BOX PROTEIN 2"/>
    <property type="match status" value="1"/>
</dbReference>
<dbReference type="SUPFAM" id="SSF48403">
    <property type="entry name" value="Ankyrin repeat"/>
    <property type="match status" value="1"/>
</dbReference>
<dbReference type="PROSITE" id="PS50088">
    <property type="entry name" value="ANK_REPEAT"/>
    <property type="match status" value="1"/>
</dbReference>
<evidence type="ECO:0000256" key="4">
    <source>
        <dbReference type="SAM" id="MobiDB-lite"/>
    </source>
</evidence>
<dbReference type="InterPro" id="IPR002110">
    <property type="entry name" value="Ankyrin_rpt"/>
</dbReference>
<protein>
    <submittedName>
        <fullName evidence="5">Uncharacterized protein</fullName>
    </submittedName>
</protein>
<keyword evidence="1" id="KW-0677">Repeat</keyword>
<keyword evidence="6" id="KW-1185">Reference proteome</keyword>
<dbReference type="EMBL" id="MU001685">
    <property type="protein sequence ID" value="KAF2456007.1"/>
    <property type="molecule type" value="Genomic_DNA"/>
</dbReference>
<feature type="repeat" description="ANK" evidence="3">
    <location>
        <begin position="57"/>
        <end position="90"/>
    </location>
</feature>
<evidence type="ECO:0000313" key="6">
    <source>
        <dbReference type="Proteomes" id="UP000799766"/>
    </source>
</evidence>
<feature type="compositionally biased region" description="Basic and acidic residues" evidence="4">
    <location>
        <begin position="13"/>
        <end position="22"/>
    </location>
</feature>
<feature type="compositionally biased region" description="Acidic residues" evidence="4">
    <location>
        <begin position="168"/>
        <end position="177"/>
    </location>
</feature>
<dbReference type="PANTHER" id="PTHR24189">
    <property type="entry name" value="MYOTROPHIN"/>
    <property type="match status" value="1"/>
</dbReference>
<dbReference type="Proteomes" id="UP000799766">
    <property type="component" value="Unassembled WGS sequence"/>
</dbReference>
<evidence type="ECO:0000256" key="3">
    <source>
        <dbReference type="PROSITE-ProRule" id="PRU00023"/>
    </source>
</evidence>
<dbReference type="Gene3D" id="1.25.40.20">
    <property type="entry name" value="Ankyrin repeat-containing domain"/>
    <property type="match status" value="1"/>
</dbReference>
<accession>A0A6A6NX25</accession>
<feature type="region of interest" description="Disordered" evidence="4">
    <location>
        <begin position="166"/>
        <end position="186"/>
    </location>
</feature>
<dbReference type="SMART" id="SM00248">
    <property type="entry name" value="ANK"/>
    <property type="match status" value="3"/>
</dbReference>
<proteinExistence type="predicted"/>
<sequence>MADEFEGASPREQAVEAARRNNPELLQELIDKVGKKGGDKGSPEAVAEFLNTARDGVGYGLLHLAAMNGKYDVLDLLLDQEGVEIDHEDRMEKDTPLHKAVRFVNSLKPESWEDGKEIVDILIDAGCDPRIRNKGKLKPIELVDPRNKDLIEALRKAEWNIMYANDIPEAEADEDEGPTGSASDSD</sequence>
<organism evidence="5 6">
    <name type="scientific">Lineolata rhizophorae</name>
    <dbReference type="NCBI Taxonomy" id="578093"/>
    <lineage>
        <taxon>Eukaryota</taxon>
        <taxon>Fungi</taxon>
        <taxon>Dikarya</taxon>
        <taxon>Ascomycota</taxon>
        <taxon>Pezizomycotina</taxon>
        <taxon>Dothideomycetes</taxon>
        <taxon>Dothideomycetes incertae sedis</taxon>
        <taxon>Lineolatales</taxon>
        <taxon>Lineolataceae</taxon>
        <taxon>Lineolata</taxon>
    </lineage>
</organism>
<dbReference type="InterPro" id="IPR050745">
    <property type="entry name" value="Multifunctional_regulatory"/>
</dbReference>
<evidence type="ECO:0000256" key="1">
    <source>
        <dbReference type="ARBA" id="ARBA00022737"/>
    </source>
</evidence>
<dbReference type="Pfam" id="PF12796">
    <property type="entry name" value="Ank_2"/>
    <property type="match status" value="1"/>
</dbReference>